<name>A0AAV9N4F4_9EURO</name>
<keyword evidence="2" id="KW-1185">Reference proteome</keyword>
<dbReference type="AlphaFoldDB" id="A0AAV9N4F4"/>
<dbReference type="InterPro" id="IPR036866">
    <property type="entry name" value="RibonucZ/Hydroxyglut_hydro"/>
</dbReference>
<dbReference type="PANTHER" id="PTHR33835">
    <property type="entry name" value="YALI0C07656P"/>
    <property type="match status" value="1"/>
</dbReference>
<gene>
    <name evidence="1" type="ORF">LTR84_005866</name>
</gene>
<dbReference type="Proteomes" id="UP001358417">
    <property type="component" value="Unassembled WGS sequence"/>
</dbReference>
<evidence type="ECO:0000313" key="1">
    <source>
        <dbReference type="EMBL" id="KAK5048196.1"/>
    </source>
</evidence>
<dbReference type="PANTHER" id="PTHR33835:SF1">
    <property type="entry name" value="METALLO-BETA-LACTAMASE DOMAIN-CONTAINING PROTEIN"/>
    <property type="match status" value="1"/>
</dbReference>
<sequence length="283" mass="31779">MAQSSDDTLVIRDITDNITTLSVPFTIPGGLKAGGRTTIVKLLSGSLAVFSPIRLTEKVKQKIRSLGRVLFITVLNLEHHLFLSDWANEYTDAIIIGMEGLSEKRSERKDIETIKFTHVISTTNETKGVHAAFDAEFEYEFMAASRNKDVVFHHKPSATLIQADILFNLPALEQYSLVSKTDSGILTRIFNKVLTTKGSLLGQKIILWYSVAQNKEDFAKSTTIIGEWAFDRMIPCHGDVIETGARSIFRSATDWFTVKEGSPHHELTSHCLAHPFEYRNQHK</sequence>
<dbReference type="EMBL" id="JAVRRD010000022">
    <property type="protein sequence ID" value="KAK5048196.1"/>
    <property type="molecule type" value="Genomic_DNA"/>
</dbReference>
<evidence type="ECO:0000313" key="2">
    <source>
        <dbReference type="Proteomes" id="UP001358417"/>
    </source>
</evidence>
<comment type="caution">
    <text evidence="1">The sequence shown here is derived from an EMBL/GenBank/DDBJ whole genome shotgun (WGS) entry which is preliminary data.</text>
</comment>
<dbReference type="SUPFAM" id="SSF56281">
    <property type="entry name" value="Metallo-hydrolase/oxidoreductase"/>
    <property type="match status" value="1"/>
</dbReference>
<proteinExistence type="predicted"/>
<organism evidence="1 2">
    <name type="scientific">Exophiala bonariae</name>
    <dbReference type="NCBI Taxonomy" id="1690606"/>
    <lineage>
        <taxon>Eukaryota</taxon>
        <taxon>Fungi</taxon>
        <taxon>Dikarya</taxon>
        <taxon>Ascomycota</taxon>
        <taxon>Pezizomycotina</taxon>
        <taxon>Eurotiomycetes</taxon>
        <taxon>Chaetothyriomycetidae</taxon>
        <taxon>Chaetothyriales</taxon>
        <taxon>Herpotrichiellaceae</taxon>
        <taxon>Exophiala</taxon>
    </lineage>
</organism>
<protein>
    <submittedName>
        <fullName evidence="1">Uncharacterized protein</fullName>
    </submittedName>
</protein>
<reference evidence="1 2" key="1">
    <citation type="submission" date="2023-08" db="EMBL/GenBank/DDBJ databases">
        <title>Black Yeasts Isolated from many extreme environments.</title>
        <authorList>
            <person name="Coleine C."/>
            <person name="Stajich J.E."/>
            <person name="Selbmann L."/>
        </authorList>
    </citation>
    <scope>NUCLEOTIDE SEQUENCE [LARGE SCALE GENOMIC DNA]</scope>
    <source>
        <strain evidence="1 2">CCFEE 5792</strain>
    </source>
</reference>
<accession>A0AAV9N4F4</accession>
<dbReference type="InterPro" id="IPR025638">
    <property type="entry name" value="DUF4336"/>
</dbReference>
<dbReference type="GeneID" id="89974040"/>
<dbReference type="Pfam" id="PF14234">
    <property type="entry name" value="DUF4336"/>
    <property type="match status" value="1"/>
</dbReference>
<dbReference type="RefSeq" id="XP_064703654.1">
    <property type="nucleotide sequence ID" value="XM_064849430.1"/>
</dbReference>